<dbReference type="AlphaFoldDB" id="A0A4Y2SZ86"/>
<dbReference type="Proteomes" id="UP000499080">
    <property type="component" value="Unassembled WGS sequence"/>
</dbReference>
<evidence type="ECO:0000313" key="2">
    <source>
        <dbReference type="Proteomes" id="UP000499080"/>
    </source>
</evidence>
<sequence>MVTLDDIIDTGEIIEDFSSMGHEFSFAFSVLGLVDEQPYIFKQDIETKCETLSTSWSLEFVFNQAPGTNTASCALTARRTDSVNRTVKASIEMSYNYIQNPSHQFQELYTNEYKPGQEIRGFCNDILPFPEESEMYRNGGITVGVSLAIKCCDRE</sequence>
<organism evidence="1 2">
    <name type="scientific">Araneus ventricosus</name>
    <name type="common">Orbweaver spider</name>
    <name type="synonym">Epeira ventricosa</name>
    <dbReference type="NCBI Taxonomy" id="182803"/>
    <lineage>
        <taxon>Eukaryota</taxon>
        <taxon>Metazoa</taxon>
        <taxon>Ecdysozoa</taxon>
        <taxon>Arthropoda</taxon>
        <taxon>Chelicerata</taxon>
        <taxon>Arachnida</taxon>
        <taxon>Araneae</taxon>
        <taxon>Araneomorphae</taxon>
        <taxon>Entelegynae</taxon>
        <taxon>Araneoidea</taxon>
        <taxon>Araneidae</taxon>
        <taxon>Araneus</taxon>
    </lineage>
</organism>
<reference evidence="1 2" key="1">
    <citation type="journal article" date="2019" name="Sci. Rep.">
        <title>Orb-weaving spider Araneus ventricosus genome elucidates the spidroin gene catalogue.</title>
        <authorList>
            <person name="Kono N."/>
            <person name="Nakamura H."/>
            <person name="Ohtoshi R."/>
            <person name="Moran D.A.P."/>
            <person name="Shinohara A."/>
            <person name="Yoshida Y."/>
            <person name="Fujiwara M."/>
            <person name="Mori M."/>
            <person name="Tomita M."/>
            <person name="Arakawa K."/>
        </authorList>
    </citation>
    <scope>NUCLEOTIDE SEQUENCE [LARGE SCALE GENOMIC DNA]</scope>
</reference>
<proteinExistence type="predicted"/>
<comment type="caution">
    <text evidence="1">The sequence shown here is derived from an EMBL/GenBank/DDBJ whole genome shotgun (WGS) entry which is preliminary data.</text>
</comment>
<dbReference type="EMBL" id="BGPR01024400">
    <property type="protein sequence ID" value="GBN92469.1"/>
    <property type="molecule type" value="Genomic_DNA"/>
</dbReference>
<accession>A0A4Y2SZ86</accession>
<gene>
    <name evidence="1" type="ORF">AVEN_139072_1</name>
</gene>
<protein>
    <recommendedName>
        <fullName evidence="3">MATH domain-containing protein</fullName>
    </recommendedName>
</protein>
<evidence type="ECO:0000313" key="1">
    <source>
        <dbReference type="EMBL" id="GBN92469.1"/>
    </source>
</evidence>
<keyword evidence="2" id="KW-1185">Reference proteome</keyword>
<evidence type="ECO:0008006" key="3">
    <source>
        <dbReference type="Google" id="ProtNLM"/>
    </source>
</evidence>
<name>A0A4Y2SZ86_ARAVE</name>